<reference evidence="1 2" key="1">
    <citation type="journal article" date="2021" name="Elife">
        <title>Chloroplast acquisition without the gene transfer in kleptoplastic sea slugs, Plakobranchus ocellatus.</title>
        <authorList>
            <person name="Maeda T."/>
            <person name="Takahashi S."/>
            <person name="Yoshida T."/>
            <person name="Shimamura S."/>
            <person name="Takaki Y."/>
            <person name="Nagai Y."/>
            <person name="Toyoda A."/>
            <person name="Suzuki Y."/>
            <person name="Arimoto A."/>
            <person name="Ishii H."/>
            <person name="Satoh N."/>
            <person name="Nishiyama T."/>
            <person name="Hasebe M."/>
            <person name="Maruyama T."/>
            <person name="Minagawa J."/>
            <person name="Obokata J."/>
            <person name="Shigenobu S."/>
        </authorList>
    </citation>
    <scope>NUCLEOTIDE SEQUENCE [LARGE SCALE GENOMIC DNA]</scope>
</reference>
<evidence type="ECO:0000313" key="1">
    <source>
        <dbReference type="EMBL" id="GFO48815.1"/>
    </source>
</evidence>
<proteinExistence type="predicted"/>
<protein>
    <submittedName>
        <fullName evidence="1">Uncharacterized protein</fullName>
    </submittedName>
</protein>
<dbReference type="EMBL" id="BLXT01008455">
    <property type="protein sequence ID" value="GFO48815.1"/>
    <property type="molecule type" value="Genomic_DNA"/>
</dbReference>
<keyword evidence="2" id="KW-1185">Reference proteome</keyword>
<evidence type="ECO:0000313" key="2">
    <source>
        <dbReference type="Proteomes" id="UP000735302"/>
    </source>
</evidence>
<comment type="caution">
    <text evidence="1">The sequence shown here is derived from an EMBL/GenBank/DDBJ whole genome shotgun (WGS) entry which is preliminary data.</text>
</comment>
<accession>A0AAV4DXS5</accession>
<organism evidence="1 2">
    <name type="scientific">Plakobranchus ocellatus</name>
    <dbReference type="NCBI Taxonomy" id="259542"/>
    <lineage>
        <taxon>Eukaryota</taxon>
        <taxon>Metazoa</taxon>
        <taxon>Spiralia</taxon>
        <taxon>Lophotrochozoa</taxon>
        <taxon>Mollusca</taxon>
        <taxon>Gastropoda</taxon>
        <taxon>Heterobranchia</taxon>
        <taxon>Euthyneura</taxon>
        <taxon>Panpulmonata</taxon>
        <taxon>Sacoglossa</taxon>
        <taxon>Placobranchoidea</taxon>
        <taxon>Plakobranchidae</taxon>
        <taxon>Plakobranchus</taxon>
    </lineage>
</organism>
<sequence>MEMTEYHSMIVWDRSTQCIAPPHMTISIWNAIDHIVEMRDSACYIPIVFLIKLKRHSLSWLPKSVLILRAGYASNLRMAHPCQATGFWDIRCVMREFDLSARMPRLWDARLRVLRGNGRDLMTFTVLTTH</sequence>
<dbReference type="Proteomes" id="UP000735302">
    <property type="component" value="Unassembled WGS sequence"/>
</dbReference>
<name>A0AAV4DXS5_9GAST</name>
<dbReference type="AlphaFoldDB" id="A0AAV4DXS5"/>
<gene>
    <name evidence="1" type="ORF">PoB_007532000</name>
</gene>